<name>A0A8J3BB73_9BACI</name>
<dbReference type="RefSeq" id="WP_188818235.1">
    <property type="nucleotide sequence ID" value="NZ_BMOF01000091.1"/>
</dbReference>
<dbReference type="Proteomes" id="UP000637720">
    <property type="component" value="Unassembled WGS sequence"/>
</dbReference>
<evidence type="ECO:0000313" key="3">
    <source>
        <dbReference type="Proteomes" id="UP000637720"/>
    </source>
</evidence>
<reference evidence="2" key="1">
    <citation type="journal article" date="2014" name="Int. J. Syst. Evol. Microbiol.">
        <title>Complete genome sequence of Corynebacterium casei LMG S-19264T (=DSM 44701T), isolated from a smear-ripened cheese.</title>
        <authorList>
            <consortium name="US DOE Joint Genome Institute (JGI-PGF)"/>
            <person name="Walter F."/>
            <person name="Albersmeier A."/>
            <person name="Kalinowski J."/>
            <person name="Ruckert C."/>
        </authorList>
    </citation>
    <scope>NUCLEOTIDE SEQUENCE</scope>
    <source>
        <strain evidence="2">JCM 14719</strain>
    </source>
</reference>
<feature type="signal peptide" evidence="1">
    <location>
        <begin position="1"/>
        <end position="18"/>
    </location>
</feature>
<keyword evidence="1" id="KW-0732">Signal</keyword>
<comment type="caution">
    <text evidence="2">The sequence shown here is derived from an EMBL/GenBank/DDBJ whole genome shotgun (WGS) entry which is preliminary data.</text>
</comment>
<evidence type="ECO:0000313" key="2">
    <source>
        <dbReference type="EMBL" id="GGK08672.1"/>
    </source>
</evidence>
<proteinExistence type="predicted"/>
<organism evidence="2 3">
    <name type="scientific">Calditerricola satsumensis</name>
    <dbReference type="NCBI Taxonomy" id="373054"/>
    <lineage>
        <taxon>Bacteria</taxon>
        <taxon>Bacillati</taxon>
        <taxon>Bacillota</taxon>
        <taxon>Bacilli</taxon>
        <taxon>Bacillales</taxon>
        <taxon>Bacillaceae</taxon>
        <taxon>Calditerricola</taxon>
    </lineage>
</organism>
<dbReference type="EMBL" id="BMOF01000091">
    <property type="protein sequence ID" value="GGK08672.1"/>
    <property type="molecule type" value="Genomic_DNA"/>
</dbReference>
<accession>A0A8J3BB73</accession>
<dbReference type="PROSITE" id="PS51257">
    <property type="entry name" value="PROKAR_LIPOPROTEIN"/>
    <property type="match status" value="1"/>
</dbReference>
<evidence type="ECO:0000256" key="1">
    <source>
        <dbReference type="SAM" id="SignalP"/>
    </source>
</evidence>
<dbReference type="AlphaFoldDB" id="A0A8J3BB73"/>
<gene>
    <name evidence="2" type="ORF">GCM10007043_23420</name>
</gene>
<protein>
    <submittedName>
        <fullName evidence="2">Uncharacterized protein</fullName>
    </submittedName>
</protein>
<keyword evidence="3" id="KW-1185">Reference proteome</keyword>
<sequence>MRVQKLILTVVLATSVIATVSGCNGFWEEEAGAKLKDDYKDQINEVDESLETTPPVEEGMKVKNGTIEYEDGIMIGLDGTMEAKPVDVPIPPDKVTSAVRGYLSDIAFDGVNAQGVPGGIGWPNYDEFFGQTENIVDDGAWEQVVIDLDRKLKRVNQILNLSKDNPDVRQYFTEVKTLLEQAKANRDYQKYLEATKKLFELGAAIR</sequence>
<reference evidence="2" key="2">
    <citation type="submission" date="2020-09" db="EMBL/GenBank/DDBJ databases">
        <authorList>
            <person name="Sun Q."/>
            <person name="Ohkuma M."/>
        </authorList>
    </citation>
    <scope>NUCLEOTIDE SEQUENCE</scope>
    <source>
        <strain evidence="2">JCM 14719</strain>
    </source>
</reference>
<feature type="chain" id="PRO_5038931794" evidence="1">
    <location>
        <begin position="19"/>
        <end position="206"/>
    </location>
</feature>